<keyword evidence="10" id="KW-0067">ATP-binding</keyword>
<keyword evidence="11 14" id="KW-0460">Magnesium</keyword>
<dbReference type="GO" id="GO:0000287">
    <property type="term" value="F:magnesium ion binding"/>
    <property type="evidence" value="ECO:0007669"/>
    <property type="project" value="InterPro"/>
</dbReference>
<evidence type="ECO:0000256" key="12">
    <source>
        <dbReference type="ARBA" id="ARBA00023152"/>
    </source>
</evidence>
<dbReference type="GO" id="GO:0016301">
    <property type="term" value="F:kinase activity"/>
    <property type="evidence" value="ECO:0007669"/>
    <property type="project" value="UniProtKB-KW"/>
</dbReference>
<dbReference type="OrthoDB" id="108365at2759"/>
<organism evidence="18 19">
    <name type="scientific">Tribonema minus</name>
    <dbReference type="NCBI Taxonomy" id="303371"/>
    <lineage>
        <taxon>Eukaryota</taxon>
        <taxon>Sar</taxon>
        <taxon>Stramenopiles</taxon>
        <taxon>Ochrophyta</taxon>
        <taxon>PX clade</taxon>
        <taxon>Xanthophyceae</taxon>
        <taxon>Tribonematales</taxon>
        <taxon>Tribonemataceae</taxon>
        <taxon>Tribonema</taxon>
    </lineage>
</organism>
<dbReference type="Gene3D" id="3.40.1380.20">
    <property type="entry name" value="Pyruvate kinase, C-terminal domain"/>
    <property type="match status" value="1"/>
</dbReference>
<evidence type="ECO:0000256" key="13">
    <source>
        <dbReference type="ARBA" id="ARBA00023317"/>
    </source>
</evidence>
<dbReference type="PANTHER" id="PTHR11817">
    <property type="entry name" value="PYRUVATE KINASE"/>
    <property type="match status" value="1"/>
</dbReference>
<comment type="caution">
    <text evidence="18">The sequence shown here is derived from an EMBL/GenBank/DDBJ whole genome shotgun (WGS) entry which is preliminary data.</text>
</comment>
<feature type="domain" description="Pyruvate kinase C-terminal" evidence="17">
    <location>
        <begin position="446"/>
        <end position="566"/>
    </location>
</feature>
<keyword evidence="19" id="KW-1185">Reference proteome</keyword>
<dbReference type="InterPro" id="IPR036918">
    <property type="entry name" value="Pyrv_Knase_C_sf"/>
</dbReference>
<comment type="cofactor">
    <cofactor evidence="2">
        <name>K(+)</name>
        <dbReference type="ChEBI" id="CHEBI:29103"/>
    </cofactor>
</comment>
<evidence type="ECO:0000256" key="6">
    <source>
        <dbReference type="ARBA" id="ARBA00022679"/>
    </source>
</evidence>
<dbReference type="NCBIfam" id="NF004491">
    <property type="entry name" value="PRK05826.1"/>
    <property type="match status" value="1"/>
</dbReference>
<protein>
    <recommendedName>
        <fullName evidence="5 14">Pyruvate kinase</fullName>
        <ecNumber evidence="5 14">2.7.1.40</ecNumber>
    </recommendedName>
</protein>
<keyword evidence="15" id="KW-0732">Signal</keyword>
<dbReference type="GO" id="GO:0005524">
    <property type="term" value="F:ATP binding"/>
    <property type="evidence" value="ECO:0007669"/>
    <property type="project" value="UniProtKB-KW"/>
</dbReference>
<name>A0A836CA73_9STRA</name>
<evidence type="ECO:0000313" key="18">
    <source>
        <dbReference type="EMBL" id="KAG5178825.1"/>
    </source>
</evidence>
<dbReference type="InterPro" id="IPR011037">
    <property type="entry name" value="Pyrv_Knase-like_insert_dom_sf"/>
</dbReference>
<dbReference type="FunFam" id="2.40.33.10:FF:000001">
    <property type="entry name" value="Pyruvate kinase"/>
    <property type="match status" value="1"/>
</dbReference>
<dbReference type="GO" id="GO:0030955">
    <property type="term" value="F:potassium ion binding"/>
    <property type="evidence" value="ECO:0007669"/>
    <property type="project" value="InterPro"/>
</dbReference>
<comment type="catalytic activity">
    <reaction evidence="14">
        <text>pyruvate + ATP = phosphoenolpyruvate + ADP + H(+)</text>
        <dbReference type="Rhea" id="RHEA:18157"/>
        <dbReference type="ChEBI" id="CHEBI:15361"/>
        <dbReference type="ChEBI" id="CHEBI:15378"/>
        <dbReference type="ChEBI" id="CHEBI:30616"/>
        <dbReference type="ChEBI" id="CHEBI:58702"/>
        <dbReference type="ChEBI" id="CHEBI:456216"/>
        <dbReference type="EC" id="2.7.1.40"/>
    </reaction>
</comment>
<reference evidence="18" key="1">
    <citation type="submission" date="2021-02" db="EMBL/GenBank/DDBJ databases">
        <title>First Annotated Genome of the Yellow-green Alga Tribonema minus.</title>
        <authorList>
            <person name="Mahan K.M."/>
        </authorList>
    </citation>
    <scope>NUCLEOTIDE SEQUENCE</scope>
    <source>
        <strain evidence="18">UTEX B ZZ1240</strain>
    </source>
</reference>
<comment type="cofactor">
    <cofactor evidence="1">
        <name>Mg(2+)</name>
        <dbReference type="ChEBI" id="CHEBI:18420"/>
    </cofactor>
</comment>
<dbReference type="InterPro" id="IPR015793">
    <property type="entry name" value="Pyrv_Knase_brl"/>
</dbReference>
<gene>
    <name evidence="18" type="ORF">JKP88DRAFT_270484</name>
</gene>
<evidence type="ECO:0000256" key="4">
    <source>
        <dbReference type="ARBA" id="ARBA00008663"/>
    </source>
</evidence>
<proteinExistence type="inferred from homology"/>
<comment type="similarity">
    <text evidence="4 14">Belongs to the pyruvate kinase family.</text>
</comment>
<keyword evidence="13 18" id="KW-0670">Pyruvate</keyword>
<feature type="signal peptide" evidence="15">
    <location>
        <begin position="1"/>
        <end position="18"/>
    </location>
</feature>
<dbReference type="GO" id="GO:0004743">
    <property type="term" value="F:pyruvate kinase activity"/>
    <property type="evidence" value="ECO:0007669"/>
    <property type="project" value="UniProtKB-EC"/>
</dbReference>
<comment type="pathway">
    <text evidence="3 14">Carbohydrate degradation; glycolysis; pyruvate from D-glyceraldehyde 3-phosphate: step 5/5.</text>
</comment>
<dbReference type="PROSITE" id="PS00110">
    <property type="entry name" value="PYRUVATE_KINASE"/>
    <property type="match status" value="1"/>
</dbReference>
<dbReference type="InterPro" id="IPR015806">
    <property type="entry name" value="Pyrv_Knase_insert_dom_sf"/>
</dbReference>
<sequence>MRALQVAALALCLIAADAFFAGAPQISGNLPSVQRQQDSKALNVHAARPAALKLATRRGQALGASVMDPAKVDATEPDPFADEAFATNKPRWKKKTKQVATLGPASSSLEMIEALFLAGADVFRLNFSHGAHDEKAKLVELIREVETKYRHPICVLADLQGPKLRVDVFEHDKVTVVQGQQFRFDMEDEPGDARRVKLPHPEIINTLGVGDVLLIDDGKLKMTVTESGEGYVDCYVDVGGSISNRKGVNTPTVTLPISPLTPKDRKDLAFALEIPGGVDVIALSFVQKPEDIVELKELVQGRAKVLAKIEKPQAVENLEAIVELCDAIMVARGDLGVEMNIEDVPITQKQIIKCCRRLGKPVVVATQMLESMIDNPTPTRAEASDVATAIYDGADAIMLSAESAAGKYPIESVTMQQRIITRVETDPEYRKQMKLFFSGDHMSATDAITQAAKSVATSLNAVAIVTFSSRGTTTLRAAMLRPEMPVLGITPNIETARSLALAWGVYPAVVSQTLDGNTPQNYRTMLTKSCAVALRKRIAEDPSDLLVVTAGLPFGTPGIANILRVLPAAGPDVWDPSLTSDIGDVDEAYVNYDDEN</sequence>
<evidence type="ECO:0000256" key="8">
    <source>
        <dbReference type="ARBA" id="ARBA00022741"/>
    </source>
</evidence>
<accession>A0A836CA73</accession>
<evidence type="ECO:0000256" key="3">
    <source>
        <dbReference type="ARBA" id="ARBA00004997"/>
    </source>
</evidence>
<evidence type="ECO:0000313" key="19">
    <source>
        <dbReference type="Proteomes" id="UP000664859"/>
    </source>
</evidence>
<dbReference type="SUPFAM" id="SSF50800">
    <property type="entry name" value="PK beta-barrel domain-like"/>
    <property type="match status" value="1"/>
</dbReference>
<dbReference type="NCBIfam" id="TIGR01064">
    <property type="entry name" value="pyruv_kin"/>
    <property type="match status" value="1"/>
</dbReference>
<evidence type="ECO:0000256" key="5">
    <source>
        <dbReference type="ARBA" id="ARBA00012142"/>
    </source>
</evidence>
<dbReference type="InterPro" id="IPR018209">
    <property type="entry name" value="Pyrv_Knase_AS"/>
</dbReference>
<dbReference type="Gene3D" id="3.20.20.60">
    <property type="entry name" value="Phosphoenolpyruvate-binding domains"/>
    <property type="match status" value="1"/>
</dbReference>
<evidence type="ECO:0000259" key="17">
    <source>
        <dbReference type="Pfam" id="PF02887"/>
    </source>
</evidence>
<dbReference type="InterPro" id="IPR015813">
    <property type="entry name" value="Pyrv/PenolPyrv_kinase-like_dom"/>
</dbReference>
<keyword evidence="6 14" id="KW-0808">Transferase</keyword>
<feature type="chain" id="PRO_5032394334" description="Pyruvate kinase" evidence="15">
    <location>
        <begin position="19"/>
        <end position="596"/>
    </location>
</feature>
<dbReference type="UniPathway" id="UPA00109">
    <property type="reaction ID" value="UER00188"/>
</dbReference>
<evidence type="ECO:0000259" key="16">
    <source>
        <dbReference type="Pfam" id="PF00224"/>
    </source>
</evidence>
<evidence type="ECO:0000256" key="9">
    <source>
        <dbReference type="ARBA" id="ARBA00022777"/>
    </source>
</evidence>
<dbReference type="InterPro" id="IPR001697">
    <property type="entry name" value="Pyr_Knase"/>
</dbReference>
<dbReference type="Pfam" id="PF02887">
    <property type="entry name" value="PK_C"/>
    <property type="match status" value="1"/>
</dbReference>
<evidence type="ECO:0000256" key="14">
    <source>
        <dbReference type="RuleBase" id="RU000504"/>
    </source>
</evidence>
<dbReference type="SUPFAM" id="SSF52935">
    <property type="entry name" value="PK C-terminal domain-like"/>
    <property type="match status" value="1"/>
</dbReference>
<dbReference type="SUPFAM" id="SSF51621">
    <property type="entry name" value="Phosphoenolpyruvate/pyruvate domain"/>
    <property type="match status" value="1"/>
</dbReference>
<keyword evidence="7" id="KW-0479">Metal-binding</keyword>
<dbReference type="InterPro" id="IPR040442">
    <property type="entry name" value="Pyrv_kinase-like_dom_sf"/>
</dbReference>
<keyword evidence="8" id="KW-0547">Nucleotide-binding</keyword>
<feature type="domain" description="Pyruvate kinase barrel" evidence="16">
    <location>
        <begin position="94"/>
        <end position="413"/>
    </location>
</feature>
<evidence type="ECO:0000256" key="2">
    <source>
        <dbReference type="ARBA" id="ARBA00001958"/>
    </source>
</evidence>
<evidence type="ECO:0000256" key="11">
    <source>
        <dbReference type="ARBA" id="ARBA00022842"/>
    </source>
</evidence>
<keyword evidence="9 14" id="KW-0418">Kinase</keyword>
<dbReference type="Gene3D" id="2.40.33.10">
    <property type="entry name" value="PK beta-barrel domain-like"/>
    <property type="match status" value="1"/>
</dbReference>
<dbReference type="FunFam" id="3.20.20.60:FF:000025">
    <property type="entry name" value="Pyruvate kinase"/>
    <property type="match status" value="1"/>
</dbReference>
<dbReference type="Proteomes" id="UP000664859">
    <property type="component" value="Unassembled WGS sequence"/>
</dbReference>
<dbReference type="InterPro" id="IPR015795">
    <property type="entry name" value="Pyrv_Knase_C"/>
</dbReference>
<dbReference type="PRINTS" id="PR01050">
    <property type="entry name" value="PYRUVTKNASE"/>
</dbReference>
<evidence type="ECO:0000256" key="10">
    <source>
        <dbReference type="ARBA" id="ARBA00022840"/>
    </source>
</evidence>
<evidence type="ECO:0000256" key="15">
    <source>
        <dbReference type="SAM" id="SignalP"/>
    </source>
</evidence>
<dbReference type="EC" id="2.7.1.40" evidence="5 14"/>
<dbReference type="AlphaFoldDB" id="A0A836CA73"/>
<dbReference type="Pfam" id="PF00224">
    <property type="entry name" value="PK"/>
    <property type="match status" value="1"/>
</dbReference>
<dbReference type="EMBL" id="JAFCMP010000512">
    <property type="protein sequence ID" value="KAG5178825.1"/>
    <property type="molecule type" value="Genomic_DNA"/>
</dbReference>
<evidence type="ECO:0000256" key="1">
    <source>
        <dbReference type="ARBA" id="ARBA00001946"/>
    </source>
</evidence>
<dbReference type="NCBIfam" id="NF004978">
    <property type="entry name" value="PRK06354.1"/>
    <property type="match status" value="1"/>
</dbReference>
<keyword evidence="12 14" id="KW-0324">Glycolysis</keyword>
<evidence type="ECO:0000256" key="7">
    <source>
        <dbReference type="ARBA" id="ARBA00022723"/>
    </source>
</evidence>